<keyword evidence="3 6" id="KW-0812">Transmembrane</keyword>
<dbReference type="PANTHER" id="PTHR12677">
    <property type="entry name" value="GOLGI APPARATUS MEMBRANE PROTEIN TVP38-RELATED"/>
    <property type="match status" value="1"/>
</dbReference>
<dbReference type="OMA" id="MWWLVVY"/>
<feature type="transmembrane region" description="Helical" evidence="6">
    <location>
        <begin position="65"/>
        <end position="98"/>
    </location>
</feature>
<evidence type="ECO:0000256" key="4">
    <source>
        <dbReference type="ARBA" id="ARBA00022989"/>
    </source>
</evidence>
<dbReference type="PANTHER" id="PTHR12677:SF59">
    <property type="entry name" value="GOLGI APPARATUS MEMBRANE PROTEIN TVP38-RELATED"/>
    <property type="match status" value="1"/>
</dbReference>
<keyword evidence="5 6" id="KW-0472">Membrane</keyword>
<feature type="domain" description="VTT" evidence="7">
    <location>
        <begin position="65"/>
        <end position="176"/>
    </location>
</feature>
<evidence type="ECO:0000256" key="2">
    <source>
        <dbReference type="ARBA" id="ARBA00022475"/>
    </source>
</evidence>
<dbReference type="AlphaFoldDB" id="A0A0P1AGK7"/>
<reference evidence="9" key="1">
    <citation type="submission" date="2014-09" db="EMBL/GenBank/DDBJ databases">
        <authorList>
            <person name="Sharma Rahul"/>
            <person name="Thines Marco"/>
        </authorList>
    </citation>
    <scope>NUCLEOTIDE SEQUENCE [LARGE SCALE GENOMIC DNA]</scope>
</reference>
<evidence type="ECO:0000256" key="6">
    <source>
        <dbReference type="SAM" id="Phobius"/>
    </source>
</evidence>
<dbReference type="STRING" id="4781.A0A0P1AGK7"/>
<dbReference type="Proteomes" id="UP000054928">
    <property type="component" value="Unassembled WGS sequence"/>
</dbReference>
<evidence type="ECO:0000256" key="5">
    <source>
        <dbReference type="ARBA" id="ARBA00023136"/>
    </source>
</evidence>
<feature type="transmembrane region" description="Helical" evidence="6">
    <location>
        <begin position="199"/>
        <end position="219"/>
    </location>
</feature>
<evidence type="ECO:0000256" key="3">
    <source>
        <dbReference type="ARBA" id="ARBA00022692"/>
    </source>
</evidence>
<proteinExistence type="predicted"/>
<dbReference type="InterPro" id="IPR015414">
    <property type="entry name" value="TMEM64"/>
</dbReference>
<organism evidence="8 9">
    <name type="scientific">Plasmopara halstedii</name>
    <name type="common">Downy mildew of sunflower</name>
    <dbReference type="NCBI Taxonomy" id="4781"/>
    <lineage>
        <taxon>Eukaryota</taxon>
        <taxon>Sar</taxon>
        <taxon>Stramenopiles</taxon>
        <taxon>Oomycota</taxon>
        <taxon>Peronosporomycetes</taxon>
        <taxon>Peronosporales</taxon>
        <taxon>Peronosporaceae</taxon>
        <taxon>Plasmopara</taxon>
    </lineage>
</organism>
<evidence type="ECO:0000259" key="7">
    <source>
        <dbReference type="Pfam" id="PF09335"/>
    </source>
</evidence>
<dbReference type="OrthoDB" id="166803at2759"/>
<dbReference type="EMBL" id="CCYD01000428">
    <property type="protein sequence ID" value="CEG39606.1"/>
    <property type="molecule type" value="Genomic_DNA"/>
</dbReference>
<dbReference type="GeneID" id="36404899"/>
<evidence type="ECO:0000313" key="8">
    <source>
        <dbReference type="EMBL" id="CEG39606.1"/>
    </source>
</evidence>
<keyword evidence="4 6" id="KW-1133">Transmembrane helix</keyword>
<comment type="subcellular location">
    <subcellularLocation>
        <location evidence="1">Cell membrane</location>
        <topology evidence="1">Multi-pass membrane protein</topology>
    </subcellularLocation>
</comment>
<sequence>MYSQSFNLLQISNADVGYNKATSQSSSMDIGIVLCNHHVPDFRAYEALHHEQYKLDRSQPYGIEILAGSMFGIVLGALLCVIGKTIGQLFAFLAASFFGKNRISIYMKTNFPTFAALTVVLQNSNWKVLLLIQVANVPHLVKCFGLAITDISTYKFAVSSALGGLPYAILWTYIGYHSKNLIAHDEAVTLSNTSFQDRILIGAGGTILTILGMWWLMVYTKKQLRIELLQVKHLHSTGINSTDKCITIVSS</sequence>
<protein>
    <submittedName>
        <fullName evidence="8">Predicted membrane protein</fullName>
    </submittedName>
</protein>
<evidence type="ECO:0000313" key="9">
    <source>
        <dbReference type="Proteomes" id="UP000054928"/>
    </source>
</evidence>
<evidence type="ECO:0000256" key="1">
    <source>
        <dbReference type="ARBA" id="ARBA00004651"/>
    </source>
</evidence>
<keyword evidence="2" id="KW-1003">Cell membrane</keyword>
<dbReference type="InterPro" id="IPR032816">
    <property type="entry name" value="VTT_dom"/>
</dbReference>
<dbReference type="Pfam" id="PF09335">
    <property type="entry name" value="VTT_dom"/>
    <property type="match status" value="1"/>
</dbReference>
<keyword evidence="9" id="KW-1185">Reference proteome</keyword>
<accession>A0A0P1AGK7</accession>
<dbReference type="GO" id="GO:0005886">
    <property type="term" value="C:plasma membrane"/>
    <property type="evidence" value="ECO:0007669"/>
    <property type="project" value="UniProtKB-SubCell"/>
</dbReference>
<feature type="transmembrane region" description="Helical" evidence="6">
    <location>
        <begin position="156"/>
        <end position="174"/>
    </location>
</feature>
<dbReference type="RefSeq" id="XP_024575975.1">
    <property type="nucleotide sequence ID" value="XM_024725172.1"/>
</dbReference>
<name>A0A0P1AGK7_PLAHL</name>